<sequence>MDVTPSEPTSSDATKAQTTQPVHTKTAAVGATPVKCTTIIEVLQRNLTPDDILFDVDGISILSHDVENGMRKGWKIEARTWRWATDGLVAV</sequence>
<evidence type="ECO:0000313" key="3">
    <source>
        <dbReference type="Proteomes" id="UP000053257"/>
    </source>
</evidence>
<feature type="region of interest" description="Disordered" evidence="1">
    <location>
        <begin position="1"/>
        <end position="25"/>
    </location>
</feature>
<protein>
    <submittedName>
        <fullName evidence="2">Uncharacterized protein</fullName>
    </submittedName>
</protein>
<feature type="compositionally biased region" description="Polar residues" evidence="1">
    <location>
        <begin position="1"/>
        <end position="23"/>
    </location>
</feature>
<dbReference type="Proteomes" id="UP000053257">
    <property type="component" value="Unassembled WGS sequence"/>
</dbReference>
<dbReference type="AlphaFoldDB" id="A0A0C3RYE2"/>
<evidence type="ECO:0000313" key="2">
    <source>
        <dbReference type="EMBL" id="KIP07126.1"/>
    </source>
</evidence>
<gene>
    <name evidence="2" type="ORF">PHLGIDRAFT_19258</name>
</gene>
<accession>A0A0C3RYE2</accession>
<dbReference type="EMBL" id="KN840503">
    <property type="protein sequence ID" value="KIP07126.1"/>
    <property type="molecule type" value="Genomic_DNA"/>
</dbReference>
<reference evidence="2 3" key="1">
    <citation type="journal article" date="2014" name="PLoS Genet.">
        <title>Analysis of the Phlebiopsis gigantea genome, transcriptome and secretome provides insight into its pioneer colonization strategies of wood.</title>
        <authorList>
            <person name="Hori C."/>
            <person name="Ishida T."/>
            <person name="Igarashi K."/>
            <person name="Samejima M."/>
            <person name="Suzuki H."/>
            <person name="Master E."/>
            <person name="Ferreira P."/>
            <person name="Ruiz-Duenas F.J."/>
            <person name="Held B."/>
            <person name="Canessa P."/>
            <person name="Larrondo L.F."/>
            <person name="Schmoll M."/>
            <person name="Druzhinina I.S."/>
            <person name="Kubicek C.P."/>
            <person name="Gaskell J.A."/>
            <person name="Kersten P."/>
            <person name="St John F."/>
            <person name="Glasner J."/>
            <person name="Sabat G."/>
            <person name="Splinter BonDurant S."/>
            <person name="Syed K."/>
            <person name="Yadav J."/>
            <person name="Mgbeahuruike A.C."/>
            <person name="Kovalchuk A."/>
            <person name="Asiegbu F.O."/>
            <person name="Lackner G."/>
            <person name="Hoffmeister D."/>
            <person name="Rencoret J."/>
            <person name="Gutierrez A."/>
            <person name="Sun H."/>
            <person name="Lindquist E."/>
            <person name="Barry K."/>
            <person name="Riley R."/>
            <person name="Grigoriev I.V."/>
            <person name="Henrissat B."/>
            <person name="Kues U."/>
            <person name="Berka R.M."/>
            <person name="Martinez A.T."/>
            <person name="Covert S.F."/>
            <person name="Blanchette R.A."/>
            <person name="Cullen D."/>
        </authorList>
    </citation>
    <scope>NUCLEOTIDE SEQUENCE [LARGE SCALE GENOMIC DNA]</scope>
    <source>
        <strain evidence="2 3">11061_1 CR5-6</strain>
    </source>
</reference>
<organism evidence="2 3">
    <name type="scientific">Phlebiopsis gigantea (strain 11061_1 CR5-6)</name>
    <name type="common">White-rot fungus</name>
    <name type="synonym">Peniophora gigantea</name>
    <dbReference type="NCBI Taxonomy" id="745531"/>
    <lineage>
        <taxon>Eukaryota</taxon>
        <taxon>Fungi</taxon>
        <taxon>Dikarya</taxon>
        <taxon>Basidiomycota</taxon>
        <taxon>Agaricomycotina</taxon>
        <taxon>Agaricomycetes</taxon>
        <taxon>Polyporales</taxon>
        <taxon>Phanerochaetaceae</taxon>
        <taxon>Phlebiopsis</taxon>
    </lineage>
</organism>
<name>A0A0C3RYE2_PHLG1</name>
<proteinExistence type="predicted"/>
<evidence type="ECO:0000256" key="1">
    <source>
        <dbReference type="SAM" id="MobiDB-lite"/>
    </source>
</evidence>
<keyword evidence="3" id="KW-1185">Reference proteome</keyword>
<dbReference type="OrthoDB" id="3596986at2759"/>
<dbReference type="HOGENOM" id="CLU_2427796_0_0_1"/>